<feature type="chain" id="PRO_5002937002" description="Outer membrane efflux protein" evidence="2">
    <location>
        <begin position="28"/>
        <end position="428"/>
    </location>
</feature>
<proteinExistence type="predicted"/>
<keyword evidence="1" id="KW-0175">Coiled coil</keyword>
<comment type="caution">
    <text evidence="3">The sequence shown here is derived from an EMBL/GenBank/DDBJ whole genome shotgun (WGS) entry which is preliminary data.</text>
</comment>
<keyword evidence="4" id="KW-1185">Reference proteome</keyword>
<evidence type="ECO:0000256" key="1">
    <source>
        <dbReference type="SAM" id="Coils"/>
    </source>
</evidence>
<dbReference type="SUPFAM" id="SSF56954">
    <property type="entry name" value="Outer membrane efflux proteins (OEP)"/>
    <property type="match status" value="1"/>
</dbReference>
<name>C4IEW8_CLOBU</name>
<dbReference type="EMBL" id="ACOM01000004">
    <property type="protein sequence ID" value="EEP55083.1"/>
    <property type="molecule type" value="Genomic_DNA"/>
</dbReference>
<reference evidence="3 4" key="1">
    <citation type="submission" date="2009-08" db="EMBL/GenBank/DDBJ databases">
        <authorList>
            <person name="Shrivastava S."/>
            <person name="Brinkac L.B."/>
            <person name="Brown J.L."/>
            <person name="Bruce D.B."/>
            <person name="Detter C."/>
            <person name="Green L.D."/>
            <person name="Munk C.A."/>
            <person name="Rogers Y.C."/>
            <person name="Tapia R."/>
            <person name="Sims D.R."/>
            <person name="Smith L.A."/>
            <person name="Smith T.J."/>
            <person name="Sutton G."/>
            <person name="Brettin T."/>
        </authorList>
    </citation>
    <scope>NUCLEOTIDE SEQUENCE [LARGE SCALE GENOMIC DNA]</scope>
    <source>
        <strain evidence="4">E4 str. BoNT E BL5262</strain>
    </source>
</reference>
<dbReference type="RefSeq" id="WP_003410941.1">
    <property type="nucleotide sequence ID" value="NZ_ACOM01000004.1"/>
</dbReference>
<evidence type="ECO:0000313" key="3">
    <source>
        <dbReference type="EMBL" id="EEP55083.1"/>
    </source>
</evidence>
<dbReference type="GO" id="GO:0015562">
    <property type="term" value="F:efflux transmembrane transporter activity"/>
    <property type="evidence" value="ECO:0007669"/>
    <property type="project" value="InterPro"/>
</dbReference>
<evidence type="ECO:0000256" key="2">
    <source>
        <dbReference type="SAM" id="SignalP"/>
    </source>
</evidence>
<evidence type="ECO:0008006" key="5">
    <source>
        <dbReference type="Google" id="ProtNLM"/>
    </source>
</evidence>
<dbReference type="Proteomes" id="UP000003081">
    <property type="component" value="Unassembled WGS sequence"/>
</dbReference>
<evidence type="ECO:0000313" key="4">
    <source>
        <dbReference type="Proteomes" id="UP000003081"/>
    </source>
</evidence>
<dbReference type="Gene3D" id="1.20.1600.10">
    <property type="entry name" value="Outer membrane efflux proteins (OEP)"/>
    <property type="match status" value="2"/>
</dbReference>
<dbReference type="HOGENOM" id="CLU_610737_0_0_9"/>
<feature type="coiled-coil region" evidence="1">
    <location>
        <begin position="171"/>
        <end position="198"/>
    </location>
</feature>
<feature type="coiled-coil region" evidence="1">
    <location>
        <begin position="72"/>
        <end position="128"/>
    </location>
</feature>
<dbReference type="AlphaFoldDB" id="C4IEW8"/>
<protein>
    <recommendedName>
        <fullName evidence="5">Outer membrane efflux protein</fullName>
    </recommendedName>
</protein>
<sequence>MRKNLNKIVAFAIGVSVISGSIVPAMAADIINTDTIVNTQTQASTEKKVLTVDDAVKAAIANSNSLALLDKSIKLQESANNLSEKIDDVSKKSDLDEDYNEDTRKLTLNQLKQSRDFAEDKLAQDTTDAFNNIVTSKINIDKQKSDIAIKERSLEQSKLQQKLGLVTSMQIEGIELSLQSLKNDLKKSEDAFNDVKSSFKADTGLDVDNYILDDTIKYIKFELDGDLDEYLDNIIDEYLSYNEQIYELDKEYWNDDDNKVKAPTKPSDEDLYNAAPSIDKYLEGKETADDKIDAIKKYIADSSSYQSGVSSYISDITARLTYLQKKFALDKSETELIEKKKAYKEGLRTIYTSLKSLEDSIDLIQKNIDLQNNQVRIAKVNYDLGLMTKLDYDTKVNDCETLNAQLRTVINSYNKLKSQLEKPWIALS</sequence>
<keyword evidence="2" id="KW-0732">Signal</keyword>
<dbReference type="eggNOG" id="COG1538">
    <property type="taxonomic scope" value="Bacteria"/>
</dbReference>
<organism evidence="3 4">
    <name type="scientific">Clostridium butyricum E4 str. BoNT E BL5262</name>
    <dbReference type="NCBI Taxonomy" id="632245"/>
    <lineage>
        <taxon>Bacteria</taxon>
        <taxon>Bacillati</taxon>
        <taxon>Bacillota</taxon>
        <taxon>Clostridia</taxon>
        <taxon>Eubacteriales</taxon>
        <taxon>Clostridiaceae</taxon>
        <taxon>Clostridium</taxon>
    </lineage>
</organism>
<gene>
    <name evidence="3" type="ORF">CLP_3945</name>
</gene>
<feature type="signal peptide" evidence="2">
    <location>
        <begin position="1"/>
        <end position="27"/>
    </location>
</feature>
<accession>C4IEW8</accession>